<keyword evidence="1" id="KW-1133">Transmembrane helix</keyword>
<accession>A0ABS4QY70</accession>
<proteinExistence type="predicted"/>
<comment type="caution">
    <text evidence="2">The sequence shown here is derived from an EMBL/GenBank/DDBJ whole genome shotgun (WGS) entry which is preliminary data.</text>
</comment>
<evidence type="ECO:0000313" key="2">
    <source>
        <dbReference type="EMBL" id="MBP2235597.1"/>
    </source>
</evidence>
<dbReference type="Proteomes" id="UP000730739">
    <property type="component" value="Unassembled WGS sequence"/>
</dbReference>
<feature type="transmembrane region" description="Helical" evidence="1">
    <location>
        <begin position="25"/>
        <end position="43"/>
    </location>
</feature>
<keyword evidence="3" id="KW-1185">Reference proteome</keyword>
<dbReference type="RefSeq" id="WP_209601785.1">
    <property type="nucleotide sequence ID" value="NZ_JAGILA010000002.1"/>
</dbReference>
<keyword evidence="1" id="KW-0812">Transmembrane</keyword>
<evidence type="ECO:0000313" key="3">
    <source>
        <dbReference type="Proteomes" id="UP000730739"/>
    </source>
</evidence>
<protein>
    <submittedName>
        <fullName evidence="2">Nitrate reductase NapE component</fullName>
    </submittedName>
</protein>
<sequence>MNMQRRRPRAITIARVEERRSQAELIAFAAVLALFTIAAVAVFRAF</sequence>
<name>A0ABS4QY70_9HYPH</name>
<dbReference type="EMBL" id="JAGILA010000002">
    <property type="protein sequence ID" value="MBP2235597.1"/>
    <property type="molecule type" value="Genomic_DNA"/>
</dbReference>
<gene>
    <name evidence="2" type="ORF">J2Z31_002089</name>
</gene>
<evidence type="ECO:0000256" key="1">
    <source>
        <dbReference type="SAM" id="Phobius"/>
    </source>
</evidence>
<keyword evidence="1" id="KW-0472">Membrane</keyword>
<reference evidence="2 3" key="1">
    <citation type="submission" date="2021-03" db="EMBL/GenBank/DDBJ databases">
        <title>Genomic Encyclopedia of Type Strains, Phase IV (KMG-IV): sequencing the most valuable type-strain genomes for metagenomic binning, comparative biology and taxonomic classification.</title>
        <authorList>
            <person name="Goeker M."/>
        </authorList>
    </citation>
    <scope>NUCLEOTIDE SEQUENCE [LARGE SCALE GENOMIC DNA]</scope>
    <source>
        <strain evidence="2 3">DSM 13372</strain>
    </source>
</reference>
<organism evidence="2 3">
    <name type="scientific">Sinorhizobium kostiense</name>
    <dbReference type="NCBI Taxonomy" id="76747"/>
    <lineage>
        <taxon>Bacteria</taxon>
        <taxon>Pseudomonadati</taxon>
        <taxon>Pseudomonadota</taxon>
        <taxon>Alphaproteobacteria</taxon>
        <taxon>Hyphomicrobiales</taxon>
        <taxon>Rhizobiaceae</taxon>
        <taxon>Sinorhizobium/Ensifer group</taxon>
        <taxon>Sinorhizobium</taxon>
    </lineage>
</organism>